<dbReference type="InterPro" id="IPR033729">
    <property type="entry name" value="SerRS_core"/>
</dbReference>
<dbReference type="PROSITE" id="PS50862">
    <property type="entry name" value="AA_TRNA_LIGASE_II"/>
    <property type="match status" value="1"/>
</dbReference>
<evidence type="ECO:0000256" key="8">
    <source>
        <dbReference type="ARBA" id="ARBA00022917"/>
    </source>
</evidence>
<comment type="caution">
    <text evidence="12">Lacks conserved residue(s) required for the propagation of feature annotation.</text>
</comment>
<comment type="subcellular location">
    <subcellularLocation>
        <location evidence="1 12">Cytoplasm</location>
    </subcellularLocation>
</comment>
<dbReference type="PANTHER" id="PTHR43697:SF1">
    <property type="entry name" value="SERINE--TRNA LIGASE"/>
    <property type="match status" value="1"/>
</dbReference>
<dbReference type="InterPro" id="IPR010978">
    <property type="entry name" value="tRNA-bd_arm"/>
</dbReference>
<proteinExistence type="inferred from homology"/>
<dbReference type="SUPFAM" id="SSF55681">
    <property type="entry name" value="Class II aaRS and biotin synthetases"/>
    <property type="match status" value="1"/>
</dbReference>
<keyword evidence="5 12" id="KW-0436">Ligase</keyword>
<comment type="domain">
    <text evidence="12">Consists of two distinct domains, a catalytic core and a N-terminal extension that is involved in tRNA binding.</text>
</comment>
<dbReference type="STRING" id="292563.Cyast_1628"/>
<evidence type="ECO:0000313" key="17">
    <source>
        <dbReference type="Proteomes" id="UP000010483"/>
    </source>
</evidence>
<dbReference type="NCBIfam" id="TIGR00414">
    <property type="entry name" value="serS"/>
    <property type="match status" value="1"/>
</dbReference>
<organism evidence="16 17">
    <name type="scientific">Cyanobacterium stanieri (strain ATCC 29140 / PCC 7202)</name>
    <dbReference type="NCBI Taxonomy" id="292563"/>
    <lineage>
        <taxon>Bacteria</taxon>
        <taxon>Bacillati</taxon>
        <taxon>Cyanobacteriota</taxon>
        <taxon>Cyanophyceae</taxon>
        <taxon>Oscillatoriophycideae</taxon>
        <taxon>Chroococcales</taxon>
        <taxon>Geminocystaceae</taxon>
        <taxon>Cyanobacterium</taxon>
    </lineage>
</organism>
<evidence type="ECO:0000256" key="4">
    <source>
        <dbReference type="ARBA" id="ARBA00022490"/>
    </source>
</evidence>
<reference evidence="17" key="1">
    <citation type="journal article" date="2013" name="Proc. Natl. Acad. Sci. U.S.A.">
        <title>Improving the coverage of the cyanobacterial phylum using diversity-driven genome sequencing.</title>
        <authorList>
            <person name="Shih P.M."/>
            <person name="Wu D."/>
            <person name="Latifi A."/>
            <person name="Axen S.D."/>
            <person name="Fewer D.P."/>
            <person name="Talla E."/>
            <person name="Calteau A."/>
            <person name="Cai F."/>
            <person name="Tandeau de Marsac N."/>
            <person name="Rippka R."/>
            <person name="Herdman M."/>
            <person name="Sivonen K."/>
            <person name="Coursin T."/>
            <person name="Laurent T."/>
            <person name="Goodwin L."/>
            <person name="Nolan M."/>
            <person name="Davenport K.W."/>
            <person name="Han C.S."/>
            <person name="Rubin E.M."/>
            <person name="Eisen J.A."/>
            <person name="Woyke T."/>
            <person name="Gugger M."/>
            <person name="Kerfeld C.A."/>
        </authorList>
    </citation>
    <scope>NUCLEOTIDE SEQUENCE [LARGE SCALE GENOMIC DNA]</scope>
    <source>
        <strain evidence="17">ATCC 29140 / PCC 7202</strain>
    </source>
</reference>
<keyword evidence="7 12" id="KW-0067">ATP-binding</keyword>
<feature type="binding site" evidence="12 14">
    <location>
        <begin position="268"/>
        <end position="270"/>
    </location>
    <ligand>
        <name>ATP</name>
        <dbReference type="ChEBI" id="CHEBI:30616"/>
    </ligand>
</feature>
<keyword evidence="6 12" id="KW-0547">Nucleotide-binding</keyword>
<feature type="binding site" evidence="12 13">
    <location>
        <position position="291"/>
    </location>
    <ligand>
        <name>L-serine</name>
        <dbReference type="ChEBI" id="CHEBI:33384"/>
    </ligand>
</feature>
<dbReference type="CDD" id="cd00770">
    <property type="entry name" value="SerRS_core"/>
    <property type="match status" value="1"/>
</dbReference>
<comment type="catalytic activity">
    <reaction evidence="11 12">
        <text>tRNA(Ser) + L-serine + ATP = L-seryl-tRNA(Ser) + AMP + diphosphate + H(+)</text>
        <dbReference type="Rhea" id="RHEA:12292"/>
        <dbReference type="Rhea" id="RHEA-COMP:9669"/>
        <dbReference type="Rhea" id="RHEA-COMP:9703"/>
        <dbReference type="ChEBI" id="CHEBI:15378"/>
        <dbReference type="ChEBI" id="CHEBI:30616"/>
        <dbReference type="ChEBI" id="CHEBI:33019"/>
        <dbReference type="ChEBI" id="CHEBI:33384"/>
        <dbReference type="ChEBI" id="CHEBI:78442"/>
        <dbReference type="ChEBI" id="CHEBI:78533"/>
        <dbReference type="ChEBI" id="CHEBI:456215"/>
        <dbReference type="EC" id="6.1.1.11"/>
    </reaction>
</comment>
<comment type="function">
    <text evidence="12">Catalyzes the attachment of serine to tRNA(Ser). Is also able to aminoacylate tRNA(Sec) with serine, to form the misacylated tRNA L-seryl-tRNA(Sec), which will be further converted into selenocysteinyl-tRNA(Sec).</text>
</comment>
<feature type="binding site" evidence="13">
    <location>
        <position position="237"/>
    </location>
    <ligand>
        <name>L-serine</name>
        <dbReference type="ChEBI" id="CHEBI:33384"/>
    </ligand>
</feature>
<feature type="binding site" evidence="12">
    <location>
        <begin position="237"/>
        <end position="239"/>
    </location>
    <ligand>
        <name>L-serine</name>
        <dbReference type="ChEBI" id="CHEBI:33384"/>
    </ligand>
</feature>
<dbReference type="PRINTS" id="PR00981">
    <property type="entry name" value="TRNASYNTHSER"/>
</dbReference>
<dbReference type="KEGG" id="csn:Cyast_1628"/>
<evidence type="ECO:0000256" key="3">
    <source>
        <dbReference type="ARBA" id="ARBA00010728"/>
    </source>
</evidence>
<dbReference type="InterPro" id="IPR002314">
    <property type="entry name" value="aa-tRNA-synt_IIb"/>
</dbReference>
<keyword evidence="9 12" id="KW-0030">Aminoacyl-tRNA synthetase</keyword>
<evidence type="ECO:0000313" key="16">
    <source>
        <dbReference type="EMBL" id="AFZ47589.1"/>
    </source>
</evidence>
<evidence type="ECO:0000256" key="7">
    <source>
        <dbReference type="ARBA" id="ARBA00022840"/>
    </source>
</evidence>
<dbReference type="UniPathway" id="UPA00906">
    <property type="reaction ID" value="UER00895"/>
</dbReference>
<dbReference type="eggNOG" id="COG0172">
    <property type="taxonomic scope" value="Bacteria"/>
</dbReference>
<dbReference type="Gene3D" id="3.30.930.10">
    <property type="entry name" value="Bira Bifunctional Protein, Domain 2"/>
    <property type="match status" value="1"/>
</dbReference>
<evidence type="ECO:0000256" key="10">
    <source>
        <dbReference type="ARBA" id="ARBA00047929"/>
    </source>
</evidence>
<feature type="binding site" evidence="12 14">
    <location>
        <begin position="355"/>
        <end position="358"/>
    </location>
    <ligand>
        <name>ATP</name>
        <dbReference type="ChEBI" id="CHEBI:30616"/>
    </ligand>
</feature>
<evidence type="ECO:0000259" key="15">
    <source>
        <dbReference type="PROSITE" id="PS50862"/>
    </source>
</evidence>
<comment type="subunit">
    <text evidence="12">Homodimer. The tRNA molecule binds across the dimer.</text>
</comment>
<dbReference type="GO" id="GO:0005737">
    <property type="term" value="C:cytoplasm"/>
    <property type="evidence" value="ECO:0007669"/>
    <property type="project" value="UniProtKB-SubCell"/>
</dbReference>
<evidence type="ECO:0000256" key="11">
    <source>
        <dbReference type="ARBA" id="ARBA00048823"/>
    </source>
</evidence>
<keyword evidence="17" id="KW-1185">Reference proteome</keyword>
<keyword evidence="4 12" id="KW-0963">Cytoplasm</keyword>
<dbReference type="GO" id="GO:0005524">
    <property type="term" value="F:ATP binding"/>
    <property type="evidence" value="ECO:0007669"/>
    <property type="project" value="UniProtKB-UniRule"/>
</dbReference>
<evidence type="ECO:0000256" key="2">
    <source>
        <dbReference type="ARBA" id="ARBA00005045"/>
    </source>
</evidence>
<evidence type="ECO:0000256" key="13">
    <source>
        <dbReference type="PIRSR" id="PIRSR001529-1"/>
    </source>
</evidence>
<feature type="binding site" evidence="13">
    <location>
        <position position="389"/>
    </location>
    <ligand>
        <name>L-serine</name>
        <dbReference type="ChEBI" id="CHEBI:33384"/>
    </ligand>
</feature>
<dbReference type="GO" id="GO:0006434">
    <property type="term" value="P:seryl-tRNA aminoacylation"/>
    <property type="evidence" value="ECO:0007669"/>
    <property type="project" value="UniProtKB-UniRule"/>
</dbReference>
<feature type="binding site" evidence="12">
    <location>
        <position position="391"/>
    </location>
    <ligand>
        <name>L-serine</name>
        <dbReference type="ChEBI" id="CHEBI:33384"/>
    </ligand>
</feature>
<dbReference type="PATRIC" id="fig|292563.3.peg.1700"/>
<sequence>MLDLKKIRENPEQILQKLKTRNSDYDLNSLLEFDNQQRDIQSVRTELQARSNEIGKLIGQKIRDGANPTGEEIANLKQEGNEVKAKLADLEPQERELKAHIEAKLLELPNLPSDTTPLGASEEENVEVKRWGDEFKNRVSGDKALSHDVIGEKLGIINSERAVKVAQSRFVSLIGMGAALERALINFMLDRQIEAGYLEVMPPVLINTDSLQGTGQLPKFAEESFKCEGENLWLTPTAEVPVTNFYRQEILEADVLPIHHCAYTPCFRREAGSYGRDVKGLIRLHQFNKVELIKIVRPETSEEEHQKMVKDAEAILQALELPYRVVELCTGDLGFSANKCYDLEVWLPSANTYREISSCSNCGDFQARRADIRFKEKGVKGTEYVHTLNGSGLAVGRTMAAVLENYQQDDGSVMVPEVLRPYLGKDVLRVD</sequence>
<dbReference type="SUPFAM" id="SSF46589">
    <property type="entry name" value="tRNA-binding arm"/>
    <property type="match status" value="1"/>
</dbReference>
<accession>K9YL35</accession>
<dbReference type="HOGENOM" id="CLU_023797_1_1_3"/>
<dbReference type="GO" id="GO:0016260">
    <property type="term" value="P:selenocysteine biosynthetic process"/>
    <property type="evidence" value="ECO:0007669"/>
    <property type="project" value="UniProtKB-UniRule"/>
</dbReference>
<comment type="similarity">
    <text evidence="3 12">Belongs to the class-II aminoacyl-tRNA synthetase family. Type-1 seryl-tRNA synthetase subfamily.</text>
</comment>
<evidence type="ECO:0000256" key="12">
    <source>
        <dbReference type="HAMAP-Rule" id="MF_00176"/>
    </source>
</evidence>
<dbReference type="HAMAP" id="MF_00176">
    <property type="entry name" value="Ser_tRNA_synth_type1"/>
    <property type="match status" value="1"/>
</dbReference>
<dbReference type="Pfam" id="PF00587">
    <property type="entry name" value="tRNA-synt_2b"/>
    <property type="match status" value="1"/>
</dbReference>
<evidence type="ECO:0000256" key="9">
    <source>
        <dbReference type="ARBA" id="ARBA00023146"/>
    </source>
</evidence>
<dbReference type="InterPro" id="IPR042103">
    <property type="entry name" value="SerRS_1_N_sf"/>
</dbReference>
<keyword evidence="8 12" id="KW-0648">Protein biosynthesis</keyword>
<name>K9YL35_CYASC</name>
<dbReference type="Gene3D" id="1.10.287.40">
    <property type="entry name" value="Serine-tRNA synthetase, tRNA binding domain"/>
    <property type="match status" value="1"/>
</dbReference>
<comment type="pathway">
    <text evidence="2 12">Aminoacyl-tRNA biosynthesis; selenocysteinyl-tRNA(Sec) biosynthesis; L-seryl-tRNA(Sec) from L-serine and tRNA(Sec): step 1/1.</text>
</comment>
<feature type="binding site" evidence="13">
    <location>
        <position position="268"/>
    </location>
    <ligand>
        <name>L-serine</name>
        <dbReference type="ChEBI" id="CHEBI:33384"/>
    </ligand>
</feature>
<dbReference type="Proteomes" id="UP000010483">
    <property type="component" value="Chromosome"/>
</dbReference>
<protein>
    <recommendedName>
        <fullName evidence="12">Serine--tRNA ligase</fullName>
        <ecNumber evidence="12">6.1.1.11</ecNumber>
    </recommendedName>
    <alternativeName>
        <fullName evidence="12">Seryl-tRNA synthetase</fullName>
        <shortName evidence="12">SerRS</shortName>
    </alternativeName>
    <alternativeName>
        <fullName evidence="12">Seryl-tRNA(Ser/Sec) synthetase</fullName>
    </alternativeName>
</protein>
<dbReference type="PIRSF" id="PIRSF001529">
    <property type="entry name" value="Ser-tRNA-synth_IIa"/>
    <property type="match status" value="1"/>
</dbReference>
<dbReference type="PANTHER" id="PTHR43697">
    <property type="entry name" value="SERYL-TRNA SYNTHETASE"/>
    <property type="match status" value="1"/>
</dbReference>
<dbReference type="Pfam" id="PF02403">
    <property type="entry name" value="Seryl_tRNA_N"/>
    <property type="match status" value="1"/>
</dbReference>
<gene>
    <name evidence="12" type="primary">serS</name>
    <name evidence="16" type="ordered locus">Cyast_1628</name>
</gene>
<evidence type="ECO:0000256" key="5">
    <source>
        <dbReference type="ARBA" id="ARBA00022598"/>
    </source>
</evidence>
<feature type="domain" description="Aminoacyl-transfer RNA synthetases class-II family profile" evidence="15">
    <location>
        <begin position="180"/>
        <end position="416"/>
    </location>
</feature>
<dbReference type="EC" id="6.1.1.11" evidence="12"/>
<dbReference type="InterPro" id="IPR002317">
    <property type="entry name" value="Ser-tRNA-ligase_type_1"/>
</dbReference>
<dbReference type="EMBL" id="CP003940">
    <property type="protein sequence ID" value="AFZ47589.1"/>
    <property type="molecule type" value="Genomic_DNA"/>
</dbReference>
<dbReference type="InterPro" id="IPR045864">
    <property type="entry name" value="aa-tRNA-synth_II/BPL/LPL"/>
</dbReference>
<comment type="catalytic activity">
    <reaction evidence="10 12">
        <text>tRNA(Sec) + L-serine + ATP = L-seryl-tRNA(Sec) + AMP + diphosphate + H(+)</text>
        <dbReference type="Rhea" id="RHEA:42580"/>
        <dbReference type="Rhea" id="RHEA-COMP:9742"/>
        <dbReference type="Rhea" id="RHEA-COMP:10128"/>
        <dbReference type="ChEBI" id="CHEBI:15378"/>
        <dbReference type="ChEBI" id="CHEBI:30616"/>
        <dbReference type="ChEBI" id="CHEBI:33019"/>
        <dbReference type="ChEBI" id="CHEBI:33384"/>
        <dbReference type="ChEBI" id="CHEBI:78442"/>
        <dbReference type="ChEBI" id="CHEBI:78533"/>
        <dbReference type="ChEBI" id="CHEBI:456215"/>
        <dbReference type="EC" id="6.1.1.11"/>
    </reaction>
</comment>
<evidence type="ECO:0000256" key="6">
    <source>
        <dbReference type="ARBA" id="ARBA00022741"/>
    </source>
</evidence>
<dbReference type="AlphaFoldDB" id="K9YL35"/>
<evidence type="ECO:0000256" key="1">
    <source>
        <dbReference type="ARBA" id="ARBA00004496"/>
    </source>
</evidence>
<dbReference type="InterPro" id="IPR015866">
    <property type="entry name" value="Ser-tRNA-synth_1_N"/>
</dbReference>
<dbReference type="InterPro" id="IPR006195">
    <property type="entry name" value="aa-tRNA-synth_II"/>
</dbReference>
<dbReference type="GO" id="GO:0004828">
    <property type="term" value="F:serine-tRNA ligase activity"/>
    <property type="evidence" value="ECO:0007669"/>
    <property type="project" value="UniProtKB-UniRule"/>
</dbReference>
<evidence type="ECO:0000256" key="14">
    <source>
        <dbReference type="PIRSR" id="PIRSR001529-2"/>
    </source>
</evidence>